<dbReference type="EMBL" id="AP012325">
    <property type="protein sequence ID" value="BAR01814.1"/>
    <property type="molecule type" value="Genomic_DNA"/>
</dbReference>
<proteinExistence type="predicted"/>
<name>A0ABM7EV61_9BIFI</name>
<evidence type="ECO:0000313" key="2">
    <source>
        <dbReference type="EMBL" id="BAR01814.1"/>
    </source>
</evidence>
<feature type="region of interest" description="Disordered" evidence="1">
    <location>
        <begin position="85"/>
        <end position="105"/>
    </location>
</feature>
<reference evidence="2 3" key="1">
    <citation type="submission" date="2012-02" db="EMBL/GenBank/DDBJ databases">
        <title>Complete genome sequence of Bifidobacterium catenulatum JCM 1194.</title>
        <authorList>
            <person name="Toh H."/>
            <person name="Oshima K."/>
            <person name="Morita H."/>
            <person name="Hattori M."/>
        </authorList>
    </citation>
    <scope>NUCLEOTIDE SEQUENCE [LARGE SCALE GENOMIC DNA]</scope>
    <source>
        <strain evidence="2 3">JCM 1194</strain>
    </source>
</reference>
<sequence>MCAVYSPRDPIAEYWQGRLGLRALHALIVNMPPDNVFYRAVSGDGWTEGEWLTHDVGEMLRELQLTIVNTNPLVERKITEEDIRPRILPPTRRRDESVTEDPDRELRMRERKELMALALGR</sequence>
<dbReference type="Proteomes" id="UP000035061">
    <property type="component" value="Chromosome"/>
</dbReference>
<keyword evidence="3" id="KW-1185">Reference proteome</keyword>
<dbReference type="GeneID" id="45582752"/>
<protein>
    <submittedName>
        <fullName evidence="2">Uncharacterized protein</fullName>
    </submittedName>
</protein>
<accession>A0ABM7EV61</accession>
<gene>
    <name evidence="2" type="ORF">BBCT_0846</name>
</gene>
<evidence type="ECO:0000313" key="3">
    <source>
        <dbReference type="Proteomes" id="UP000035061"/>
    </source>
</evidence>
<evidence type="ECO:0000256" key="1">
    <source>
        <dbReference type="SAM" id="MobiDB-lite"/>
    </source>
</evidence>
<organism evidence="2 3">
    <name type="scientific">Bifidobacterium catenulatum DSM 16992 = JCM 1194 = LMG 11043</name>
    <dbReference type="NCBI Taxonomy" id="566552"/>
    <lineage>
        <taxon>Bacteria</taxon>
        <taxon>Bacillati</taxon>
        <taxon>Actinomycetota</taxon>
        <taxon>Actinomycetes</taxon>
        <taxon>Bifidobacteriales</taxon>
        <taxon>Bifidobacteriaceae</taxon>
        <taxon>Bifidobacterium</taxon>
    </lineage>
</organism>
<dbReference type="RefSeq" id="WP_003834965.1">
    <property type="nucleotide sequence ID" value="NZ_ABXY01000011.1"/>
</dbReference>